<sequence length="104" mass="11931">MYYEDPLYSAVELPEAIAALLRTPPMQRLRGIHQGGAIVLANPAINHTRFDHSVGVMVLIRRLDGSLWKQLAGLLHDVSHMAFSHLIDYVLDYAEEDYHEQRYE</sequence>
<proteinExistence type="predicted"/>
<keyword evidence="2" id="KW-0614">Plasmid</keyword>
<feature type="domain" description="HD" evidence="1">
    <location>
        <begin position="49"/>
        <end position="89"/>
    </location>
</feature>
<dbReference type="PANTHER" id="PTHR11373">
    <property type="entry name" value="DEOXYNUCLEOSIDE TRIPHOSPHATE TRIPHOSPHOHYDROLASE"/>
    <property type="match status" value="1"/>
</dbReference>
<evidence type="ECO:0000313" key="2">
    <source>
        <dbReference type="EMBL" id="UOQ69688.1"/>
    </source>
</evidence>
<gene>
    <name evidence="2" type="ORF">MUN86_29145</name>
</gene>
<dbReference type="SUPFAM" id="SSF109604">
    <property type="entry name" value="HD-domain/PDEase-like"/>
    <property type="match status" value="1"/>
</dbReference>
<evidence type="ECO:0000259" key="1">
    <source>
        <dbReference type="Pfam" id="PF01966"/>
    </source>
</evidence>
<geneLocation type="plasmid" evidence="2 3">
    <name>unnamed6</name>
</geneLocation>
<dbReference type="InterPro" id="IPR050135">
    <property type="entry name" value="dGTPase-like"/>
</dbReference>
<keyword evidence="3" id="KW-1185">Reference proteome</keyword>
<name>A0ABY4GFF5_9BACT</name>
<dbReference type="InterPro" id="IPR006674">
    <property type="entry name" value="HD_domain"/>
</dbReference>
<reference evidence="2" key="1">
    <citation type="submission" date="2022-04" db="EMBL/GenBank/DDBJ databases">
        <title>Hymenobacter sp. isolated from the air.</title>
        <authorList>
            <person name="Won M."/>
            <person name="Lee C.-M."/>
            <person name="Woen H.-Y."/>
            <person name="Kwon S.-W."/>
        </authorList>
    </citation>
    <scope>NUCLEOTIDE SEQUENCE</scope>
    <source>
        <strain evidence="2">5420S-77</strain>
        <plasmid evidence="2">unnamed6</plasmid>
    </source>
</reference>
<dbReference type="PANTHER" id="PTHR11373:SF41">
    <property type="entry name" value="METAL-DEPENDENT PHOSPHOHYDROLASE"/>
    <property type="match status" value="1"/>
</dbReference>
<evidence type="ECO:0000313" key="3">
    <source>
        <dbReference type="Proteomes" id="UP000830401"/>
    </source>
</evidence>
<dbReference type="Gene3D" id="1.10.3210.10">
    <property type="entry name" value="Hypothetical protein af1432"/>
    <property type="match status" value="1"/>
</dbReference>
<organism evidence="2 3">
    <name type="scientific">Hymenobacter volaticus</name>
    <dbReference type="NCBI Taxonomy" id="2932254"/>
    <lineage>
        <taxon>Bacteria</taxon>
        <taxon>Pseudomonadati</taxon>
        <taxon>Bacteroidota</taxon>
        <taxon>Cytophagia</taxon>
        <taxon>Cytophagales</taxon>
        <taxon>Hymenobacteraceae</taxon>
        <taxon>Hymenobacter</taxon>
    </lineage>
</organism>
<dbReference type="Pfam" id="PF01966">
    <property type="entry name" value="HD"/>
    <property type="match status" value="1"/>
</dbReference>
<dbReference type="EMBL" id="CP095067">
    <property type="protein sequence ID" value="UOQ69688.1"/>
    <property type="molecule type" value="Genomic_DNA"/>
</dbReference>
<dbReference type="Proteomes" id="UP000830401">
    <property type="component" value="Plasmid unnamed6"/>
</dbReference>
<protein>
    <submittedName>
        <fullName evidence="2">HD domain-containing protein</fullName>
    </submittedName>
</protein>
<accession>A0ABY4GFF5</accession>